<organism evidence="2 3">
    <name type="scientific">[Clostridium] polysaccharolyticum</name>
    <dbReference type="NCBI Taxonomy" id="29364"/>
    <lineage>
        <taxon>Bacteria</taxon>
        <taxon>Bacillati</taxon>
        <taxon>Bacillota</taxon>
        <taxon>Clostridia</taxon>
        <taxon>Lachnospirales</taxon>
        <taxon>Lachnospiraceae</taxon>
    </lineage>
</organism>
<reference evidence="2 3" key="1">
    <citation type="submission" date="2016-10" db="EMBL/GenBank/DDBJ databases">
        <authorList>
            <person name="de Groot N.N."/>
        </authorList>
    </citation>
    <scope>NUCLEOTIDE SEQUENCE [LARGE SCALE GENOMIC DNA]</scope>
    <source>
        <strain evidence="2 3">DSM 1801</strain>
    </source>
</reference>
<keyword evidence="3" id="KW-1185">Reference proteome</keyword>
<accession>A0A1I0D9J5</accession>
<evidence type="ECO:0000256" key="1">
    <source>
        <dbReference type="SAM" id="Phobius"/>
    </source>
</evidence>
<evidence type="ECO:0008006" key="4">
    <source>
        <dbReference type="Google" id="ProtNLM"/>
    </source>
</evidence>
<dbReference type="STRING" id="29364.SAMN04487772_11370"/>
<keyword evidence="1" id="KW-0812">Transmembrane</keyword>
<evidence type="ECO:0000313" key="2">
    <source>
        <dbReference type="EMBL" id="SET28960.1"/>
    </source>
</evidence>
<dbReference type="Proteomes" id="UP000199800">
    <property type="component" value="Unassembled WGS sequence"/>
</dbReference>
<gene>
    <name evidence="2" type="ORF">SAMN04487772_11370</name>
</gene>
<keyword evidence="1" id="KW-1133">Transmembrane helix</keyword>
<dbReference type="RefSeq" id="WP_092478051.1">
    <property type="nucleotide sequence ID" value="NZ_FOHN01000013.1"/>
</dbReference>
<protein>
    <recommendedName>
        <fullName evidence="4">TadE-like protein</fullName>
    </recommendedName>
</protein>
<keyword evidence="1" id="KW-0472">Membrane</keyword>
<evidence type="ECO:0000313" key="3">
    <source>
        <dbReference type="Proteomes" id="UP000199800"/>
    </source>
</evidence>
<feature type="transmembrane region" description="Helical" evidence="1">
    <location>
        <begin position="20"/>
        <end position="42"/>
    </location>
</feature>
<dbReference type="EMBL" id="FOHN01000013">
    <property type="protein sequence ID" value="SET28960.1"/>
    <property type="molecule type" value="Genomic_DNA"/>
</dbReference>
<proteinExistence type="predicted"/>
<dbReference type="AlphaFoldDB" id="A0A1I0D9J5"/>
<name>A0A1I0D9J5_9FIRM</name>
<sequence>MWFKGKIRKMLLNDRGSFTVEASFVMVIILGIIISILFMMIYCFERVCLECDARNNIKYEEKKECYQGQLGKGEWEKAFDLDIMVLEYKLGYYISVTYPFTEKYIENSFTHYNAVIRSCERKASDMIRMYDVTENRGG</sequence>